<feature type="domain" description="Bacterial toxin 44" evidence="1">
    <location>
        <begin position="94"/>
        <end position="214"/>
    </location>
</feature>
<dbReference type="EMBL" id="FOAP01000051">
    <property type="protein sequence ID" value="SEN38321.1"/>
    <property type="molecule type" value="Genomic_DNA"/>
</dbReference>
<evidence type="ECO:0000313" key="2">
    <source>
        <dbReference type="EMBL" id="SEN38321.1"/>
    </source>
</evidence>
<protein>
    <submittedName>
        <fullName evidence="2">Toxin 44</fullName>
    </submittedName>
</protein>
<dbReference type="OrthoDB" id="5541003at2"/>
<sequence>MSTKSTEPTVLIHANLTEIQDTNRVRVAVAICENKPVMDVIAYIHQEMVSNAVGPDAAYIRDKLEPSWLRVVSPVAPVAGVIDSAEMLQAYYRFFQLVKPGSTWDHKKPILKGDPKKPMIPKEGFGKFTCDLDKHVRYQYDIWSNIHYGYVGLACGLPRWDLLAGGGGAQIYARTVPDGYWSRRFQELGDADFLAAFDDPADQEAIKIGFELWDSHKLSMTTKHILDIVRERFSRLSTEVCELRCVKHK</sequence>
<gene>
    <name evidence="2" type="ORF">SAMN05444354_1511</name>
</gene>
<evidence type="ECO:0000259" key="1">
    <source>
        <dbReference type="Pfam" id="PF15607"/>
    </source>
</evidence>
<dbReference type="Pfam" id="PF15607">
    <property type="entry name" value="Ntox44"/>
    <property type="match status" value="1"/>
</dbReference>
<reference evidence="3" key="1">
    <citation type="submission" date="2016-10" db="EMBL/GenBank/DDBJ databases">
        <authorList>
            <person name="Varghese N."/>
            <person name="Submissions S."/>
        </authorList>
    </citation>
    <scope>NUCLEOTIDE SEQUENCE [LARGE SCALE GENOMIC DNA]</scope>
    <source>
        <strain evidence="3">DSM 17044</strain>
    </source>
</reference>
<accession>A0A1H8G2I4</accession>
<keyword evidence="3" id="KW-1185">Reference proteome</keyword>
<evidence type="ECO:0000313" key="3">
    <source>
        <dbReference type="Proteomes" id="UP000182719"/>
    </source>
</evidence>
<dbReference type="RefSeq" id="WP_083423590.1">
    <property type="nucleotide sequence ID" value="NZ_FOAP01000051.1"/>
</dbReference>
<dbReference type="AlphaFoldDB" id="A0A1H8G2I4"/>
<dbReference type="Proteomes" id="UP000182719">
    <property type="component" value="Unassembled WGS sequence"/>
</dbReference>
<proteinExistence type="predicted"/>
<dbReference type="InterPro" id="IPR028946">
    <property type="entry name" value="Ntox44"/>
</dbReference>
<name>A0A1H8G2I4_STIAU</name>
<organism evidence="2 3">
    <name type="scientific">Stigmatella aurantiaca</name>
    <dbReference type="NCBI Taxonomy" id="41"/>
    <lineage>
        <taxon>Bacteria</taxon>
        <taxon>Pseudomonadati</taxon>
        <taxon>Myxococcota</taxon>
        <taxon>Myxococcia</taxon>
        <taxon>Myxococcales</taxon>
        <taxon>Cystobacterineae</taxon>
        <taxon>Archangiaceae</taxon>
        <taxon>Stigmatella</taxon>
    </lineage>
</organism>